<name>X6MJY0_RETFI</name>
<dbReference type="EMBL" id="ASPP01020309">
    <property type="protein sequence ID" value="ETO13941.1"/>
    <property type="molecule type" value="Genomic_DNA"/>
</dbReference>
<dbReference type="InterPro" id="IPR013869">
    <property type="entry name" value="DUF1757"/>
</dbReference>
<sequence>MTDSTFWRKLCGLRVHDYELLRISNPTAELRIHTLFKCTEFGTLVGLVTGHVFSIVKRNKSEKGIFKRLRQPKTVRFATKCGLVGMCSGIVLSQPFYEYCIHFRKPGGFTQGEIYDQAFQLRHNSYELSMHRATIIGLVLGVAMNRRKILFGLPWGVAGSLLIVIAFHRYNIIRQKLAYLQNNNQNTSQQLAS</sequence>
<proteinExistence type="predicted"/>
<dbReference type="AlphaFoldDB" id="X6MJY0"/>
<dbReference type="PANTHER" id="PTHR38636">
    <property type="entry name" value="PROTEIN CBG20488"/>
    <property type="match status" value="1"/>
</dbReference>
<accession>X6MJY0</accession>
<dbReference type="Proteomes" id="UP000023152">
    <property type="component" value="Unassembled WGS sequence"/>
</dbReference>
<organism evidence="2 3">
    <name type="scientific">Reticulomyxa filosa</name>
    <dbReference type="NCBI Taxonomy" id="46433"/>
    <lineage>
        <taxon>Eukaryota</taxon>
        <taxon>Sar</taxon>
        <taxon>Rhizaria</taxon>
        <taxon>Retaria</taxon>
        <taxon>Foraminifera</taxon>
        <taxon>Monothalamids</taxon>
        <taxon>Reticulomyxidae</taxon>
        <taxon>Reticulomyxa</taxon>
    </lineage>
</organism>
<keyword evidence="3" id="KW-1185">Reference proteome</keyword>
<keyword evidence="1" id="KW-0472">Membrane</keyword>
<evidence type="ECO:0000313" key="2">
    <source>
        <dbReference type="EMBL" id="ETO13941.1"/>
    </source>
</evidence>
<feature type="transmembrane region" description="Helical" evidence="1">
    <location>
        <begin position="149"/>
        <end position="167"/>
    </location>
</feature>
<evidence type="ECO:0000256" key="1">
    <source>
        <dbReference type="SAM" id="Phobius"/>
    </source>
</evidence>
<comment type="caution">
    <text evidence="2">The sequence shown here is derived from an EMBL/GenBank/DDBJ whole genome shotgun (WGS) entry which is preliminary data.</text>
</comment>
<keyword evidence="1" id="KW-1133">Transmembrane helix</keyword>
<dbReference type="PANTHER" id="PTHR38636:SF2">
    <property type="entry name" value="TRANSCELLULAR CHAPERONE SIGNALING (X)CROSS TISSUE"/>
    <property type="match status" value="1"/>
</dbReference>
<reference evidence="2 3" key="1">
    <citation type="journal article" date="2013" name="Curr. Biol.">
        <title>The Genome of the Foraminiferan Reticulomyxa filosa.</title>
        <authorList>
            <person name="Glockner G."/>
            <person name="Hulsmann N."/>
            <person name="Schleicher M."/>
            <person name="Noegel A.A."/>
            <person name="Eichinger L."/>
            <person name="Gallinger C."/>
            <person name="Pawlowski J."/>
            <person name="Sierra R."/>
            <person name="Euteneuer U."/>
            <person name="Pillet L."/>
            <person name="Moustafa A."/>
            <person name="Platzer M."/>
            <person name="Groth M."/>
            <person name="Szafranski K."/>
            <person name="Schliwa M."/>
        </authorList>
    </citation>
    <scope>NUCLEOTIDE SEQUENCE [LARGE SCALE GENOMIC DNA]</scope>
</reference>
<dbReference type="OrthoDB" id="421638at2759"/>
<dbReference type="Pfam" id="PF08560">
    <property type="entry name" value="DUF1757"/>
    <property type="match status" value="1"/>
</dbReference>
<protein>
    <submittedName>
        <fullName evidence="2">Uncharacterized protein</fullName>
    </submittedName>
</protein>
<evidence type="ECO:0000313" key="3">
    <source>
        <dbReference type="Proteomes" id="UP000023152"/>
    </source>
</evidence>
<keyword evidence="1" id="KW-0812">Transmembrane</keyword>
<gene>
    <name evidence="2" type="ORF">RFI_23427</name>
</gene>